<dbReference type="GO" id="GO:0031992">
    <property type="term" value="F:energy transducer activity"/>
    <property type="evidence" value="ECO:0007669"/>
    <property type="project" value="InterPro"/>
</dbReference>
<dbReference type="SUPFAM" id="SSF74653">
    <property type="entry name" value="TolA/TonB C-terminal domain"/>
    <property type="match status" value="1"/>
</dbReference>
<keyword evidence="5" id="KW-0997">Cell inner membrane</keyword>
<dbReference type="GO" id="GO:0055085">
    <property type="term" value="P:transmembrane transport"/>
    <property type="evidence" value="ECO:0007669"/>
    <property type="project" value="InterPro"/>
</dbReference>
<keyword evidence="9" id="KW-0472">Membrane</keyword>
<evidence type="ECO:0000256" key="6">
    <source>
        <dbReference type="ARBA" id="ARBA00022692"/>
    </source>
</evidence>
<dbReference type="PROSITE" id="PS52015">
    <property type="entry name" value="TONB_CTD"/>
    <property type="match status" value="1"/>
</dbReference>
<evidence type="ECO:0000313" key="12">
    <source>
        <dbReference type="EMBL" id="HJD96360.1"/>
    </source>
</evidence>
<gene>
    <name evidence="12" type="ORF">K8W16_01765</name>
</gene>
<comment type="similarity">
    <text evidence="2">Belongs to the TonB family.</text>
</comment>
<evidence type="ECO:0000256" key="9">
    <source>
        <dbReference type="ARBA" id="ARBA00023136"/>
    </source>
</evidence>
<feature type="domain" description="TonB C-terminal" evidence="11">
    <location>
        <begin position="145"/>
        <end position="235"/>
    </location>
</feature>
<reference evidence="12" key="1">
    <citation type="journal article" date="2021" name="PeerJ">
        <title>Extensive microbial diversity within the chicken gut microbiome revealed by metagenomics and culture.</title>
        <authorList>
            <person name="Gilroy R."/>
            <person name="Ravi A."/>
            <person name="Getino M."/>
            <person name="Pursley I."/>
            <person name="Horton D.L."/>
            <person name="Alikhan N.F."/>
            <person name="Baker D."/>
            <person name="Gharbi K."/>
            <person name="Hall N."/>
            <person name="Watson M."/>
            <person name="Adriaenssens E.M."/>
            <person name="Foster-Nyarko E."/>
            <person name="Jarju S."/>
            <person name="Secka A."/>
            <person name="Antonio M."/>
            <person name="Oren A."/>
            <person name="Chaudhuri R.R."/>
            <person name="La Ragione R."/>
            <person name="Hildebrand F."/>
            <person name="Pallen M.J."/>
        </authorList>
    </citation>
    <scope>NUCLEOTIDE SEQUENCE</scope>
    <source>
        <strain evidence="12">ChiGjej2B2-19336</strain>
    </source>
</reference>
<feature type="compositionally biased region" description="Low complexity" evidence="10">
    <location>
        <begin position="47"/>
        <end position="64"/>
    </location>
</feature>
<sequence length="235" mass="25393">MLLSACIHVVLFGGVYAFSRTEDKAPEDESVYQVALAEFAVPAAPAVENVAPGPETAPVPESETAPPPPPEPESLPEPERAPAQEKSAPEIVSSKKKKDPVPVRKKETPRPAAPRPVPSSAHVEQGPAASIPGRIGSFLAYNTDQVDQRPSIVKRSPVEYPSKARRRAVEGRVVIQLVVDMEGRARECRVHLAEPAGWFEQAALSAAEKMRFMPGKLKGKAVNTVVLVPFQFSLR</sequence>
<evidence type="ECO:0000256" key="7">
    <source>
        <dbReference type="ARBA" id="ARBA00022927"/>
    </source>
</evidence>
<reference evidence="12" key="2">
    <citation type="submission" date="2021-09" db="EMBL/GenBank/DDBJ databases">
        <authorList>
            <person name="Gilroy R."/>
        </authorList>
    </citation>
    <scope>NUCLEOTIDE SEQUENCE</scope>
    <source>
        <strain evidence="12">ChiGjej2B2-19336</strain>
    </source>
</reference>
<evidence type="ECO:0000256" key="10">
    <source>
        <dbReference type="SAM" id="MobiDB-lite"/>
    </source>
</evidence>
<dbReference type="AlphaFoldDB" id="A0A921AU25"/>
<dbReference type="NCBIfam" id="TIGR01352">
    <property type="entry name" value="tonB_Cterm"/>
    <property type="match status" value="1"/>
</dbReference>
<evidence type="ECO:0000256" key="3">
    <source>
        <dbReference type="ARBA" id="ARBA00022448"/>
    </source>
</evidence>
<dbReference type="RefSeq" id="WP_304120620.1">
    <property type="nucleotide sequence ID" value="NZ_DYZA01000030.1"/>
</dbReference>
<name>A0A921AU25_9BACT</name>
<dbReference type="GO" id="GO:0015031">
    <property type="term" value="P:protein transport"/>
    <property type="evidence" value="ECO:0007669"/>
    <property type="project" value="UniProtKB-KW"/>
</dbReference>
<feature type="region of interest" description="Disordered" evidence="10">
    <location>
        <begin position="47"/>
        <end position="132"/>
    </location>
</feature>
<keyword evidence="3" id="KW-0813">Transport</keyword>
<keyword evidence="8" id="KW-1133">Transmembrane helix</keyword>
<feature type="compositionally biased region" description="Basic and acidic residues" evidence="10">
    <location>
        <begin position="99"/>
        <end position="109"/>
    </location>
</feature>
<dbReference type="Gene3D" id="3.30.1150.10">
    <property type="match status" value="1"/>
</dbReference>
<feature type="compositionally biased region" description="Pro residues" evidence="10">
    <location>
        <begin position="65"/>
        <end position="75"/>
    </location>
</feature>
<dbReference type="PANTHER" id="PTHR33446:SF2">
    <property type="entry name" value="PROTEIN TONB"/>
    <property type="match status" value="1"/>
</dbReference>
<dbReference type="Proteomes" id="UP000698963">
    <property type="component" value="Unassembled WGS sequence"/>
</dbReference>
<keyword evidence="7" id="KW-0653">Protein transport</keyword>
<dbReference type="Pfam" id="PF03544">
    <property type="entry name" value="TonB_C"/>
    <property type="match status" value="1"/>
</dbReference>
<dbReference type="EMBL" id="DYZA01000030">
    <property type="protein sequence ID" value="HJD96360.1"/>
    <property type="molecule type" value="Genomic_DNA"/>
</dbReference>
<dbReference type="InterPro" id="IPR003538">
    <property type="entry name" value="TonB"/>
</dbReference>
<comment type="caution">
    <text evidence="12">The sequence shown here is derived from an EMBL/GenBank/DDBJ whole genome shotgun (WGS) entry which is preliminary data.</text>
</comment>
<keyword evidence="6" id="KW-0812">Transmembrane</keyword>
<evidence type="ECO:0000256" key="4">
    <source>
        <dbReference type="ARBA" id="ARBA00022475"/>
    </source>
</evidence>
<evidence type="ECO:0000259" key="11">
    <source>
        <dbReference type="PROSITE" id="PS52015"/>
    </source>
</evidence>
<evidence type="ECO:0000256" key="2">
    <source>
        <dbReference type="ARBA" id="ARBA00006555"/>
    </source>
</evidence>
<dbReference type="GO" id="GO:0015891">
    <property type="term" value="P:siderophore transport"/>
    <property type="evidence" value="ECO:0007669"/>
    <property type="project" value="InterPro"/>
</dbReference>
<dbReference type="PRINTS" id="PR01374">
    <property type="entry name" value="TONBPROTEIN"/>
</dbReference>
<evidence type="ECO:0000313" key="13">
    <source>
        <dbReference type="Proteomes" id="UP000698963"/>
    </source>
</evidence>
<dbReference type="InterPro" id="IPR006260">
    <property type="entry name" value="TonB/TolA_C"/>
</dbReference>
<dbReference type="GO" id="GO:0030288">
    <property type="term" value="C:outer membrane-bounded periplasmic space"/>
    <property type="evidence" value="ECO:0007669"/>
    <property type="project" value="InterPro"/>
</dbReference>
<dbReference type="PANTHER" id="PTHR33446">
    <property type="entry name" value="PROTEIN TONB-RELATED"/>
    <property type="match status" value="1"/>
</dbReference>
<proteinExistence type="inferred from homology"/>
<dbReference type="InterPro" id="IPR051045">
    <property type="entry name" value="TonB-dependent_transducer"/>
</dbReference>
<organism evidence="12 13">
    <name type="scientific">Mailhella massiliensis</name>
    <dbReference type="NCBI Taxonomy" id="1903261"/>
    <lineage>
        <taxon>Bacteria</taxon>
        <taxon>Pseudomonadati</taxon>
        <taxon>Thermodesulfobacteriota</taxon>
        <taxon>Desulfovibrionia</taxon>
        <taxon>Desulfovibrionales</taxon>
        <taxon>Desulfovibrionaceae</taxon>
        <taxon>Mailhella</taxon>
    </lineage>
</organism>
<dbReference type="GO" id="GO:0098797">
    <property type="term" value="C:plasma membrane protein complex"/>
    <property type="evidence" value="ECO:0007669"/>
    <property type="project" value="TreeGrafter"/>
</dbReference>
<protein>
    <submittedName>
        <fullName evidence="12">TonB family protein</fullName>
    </submittedName>
</protein>
<comment type="subcellular location">
    <subcellularLocation>
        <location evidence="1">Cell inner membrane</location>
        <topology evidence="1">Single-pass membrane protein</topology>
        <orientation evidence="1">Periplasmic side</orientation>
    </subcellularLocation>
</comment>
<keyword evidence="4" id="KW-1003">Cell membrane</keyword>
<evidence type="ECO:0000256" key="5">
    <source>
        <dbReference type="ARBA" id="ARBA00022519"/>
    </source>
</evidence>
<dbReference type="InterPro" id="IPR037682">
    <property type="entry name" value="TonB_C"/>
</dbReference>
<evidence type="ECO:0000256" key="8">
    <source>
        <dbReference type="ARBA" id="ARBA00022989"/>
    </source>
</evidence>
<evidence type="ECO:0000256" key="1">
    <source>
        <dbReference type="ARBA" id="ARBA00004383"/>
    </source>
</evidence>
<accession>A0A921AU25</accession>